<evidence type="ECO:0000313" key="3">
    <source>
        <dbReference type="Proteomes" id="UP000653454"/>
    </source>
</evidence>
<evidence type="ECO:0000313" key="2">
    <source>
        <dbReference type="EMBL" id="CAG9120113.1"/>
    </source>
</evidence>
<feature type="compositionally biased region" description="Basic and acidic residues" evidence="1">
    <location>
        <begin position="115"/>
        <end position="126"/>
    </location>
</feature>
<accession>A0A8S4EX55</accession>
<name>A0A8S4EX55_PLUXY</name>
<feature type="compositionally biased region" description="Low complexity" evidence="1">
    <location>
        <begin position="167"/>
        <end position="178"/>
    </location>
</feature>
<dbReference type="Proteomes" id="UP000653454">
    <property type="component" value="Unassembled WGS sequence"/>
</dbReference>
<feature type="compositionally biased region" description="Acidic residues" evidence="1">
    <location>
        <begin position="133"/>
        <end position="161"/>
    </location>
</feature>
<feature type="region of interest" description="Disordered" evidence="1">
    <location>
        <begin position="74"/>
        <end position="178"/>
    </location>
</feature>
<organism evidence="2 3">
    <name type="scientific">Plutella xylostella</name>
    <name type="common">Diamondback moth</name>
    <name type="synonym">Plutella maculipennis</name>
    <dbReference type="NCBI Taxonomy" id="51655"/>
    <lineage>
        <taxon>Eukaryota</taxon>
        <taxon>Metazoa</taxon>
        <taxon>Ecdysozoa</taxon>
        <taxon>Arthropoda</taxon>
        <taxon>Hexapoda</taxon>
        <taxon>Insecta</taxon>
        <taxon>Pterygota</taxon>
        <taxon>Neoptera</taxon>
        <taxon>Endopterygota</taxon>
        <taxon>Lepidoptera</taxon>
        <taxon>Glossata</taxon>
        <taxon>Ditrysia</taxon>
        <taxon>Yponomeutoidea</taxon>
        <taxon>Plutellidae</taxon>
        <taxon>Plutella</taxon>
    </lineage>
</organism>
<gene>
    <name evidence="2" type="ORF">PLXY2_LOCUS6947</name>
</gene>
<feature type="compositionally biased region" description="Basic and acidic residues" evidence="1">
    <location>
        <begin position="74"/>
        <end position="85"/>
    </location>
</feature>
<proteinExistence type="predicted"/>
<evidence type="ECO:0000256" key="1">
    <source>
        <dbReference type="SAM" id="MobiDB-lite"/>
    </source>
</evidence>
<keyword evidence="3" id="KW-1185">Reference proteome</keyword>
<sequence>MLSARRARVRGASRSRLVLAAGSASSRGRRRRSTYLSETFKLILPNIAEFDETDEEDEQTAQLSFLQVVNELHRKTEPSEGDKATNDAQAESPCRELQQGDGTGAKPPDACLNALKEREDSGREMSDSNITQDLDDDDDDDDDDDEDDDDDDDDDDEESSLDSEHNSLGGSLGLSTSSSLDSASELLLAAAAAVESGGSDGSAGGGSLCVTVRHLMRSIASIERLMDRVLRQCAQYAHKQTNNR</sequence>
<comment type="caution">
    <text evidence="2">The sequence shown here is derived from an EMBL/GenBank/DDBJ whole genome shotgun (WGS) entry which is preliminary data.</text>
</comment>
<protein>
    <submittedName>
        <fullName evidence="2">(diamondback moth) hypothetical protein</fullName>
    </submittedName>
</protein>
<reference evidence="2" key="1">
    <citation type="submission" date="2020-11" db="EMBL/GenBank/DDBJ databases">
        <authorList>
            <person name="Whiteford S."/>
        </authorList>
    </citation>
    <scope>NUCLEOTIDE SEQUENCE</scope>
</reference>
<dbReference type="AlphaFoldDB" id="A0A8S4EX55"/>
<dbReference type="EMBL" id="CAJHNJ030000023">
    <property type="protein sequence ID" value="CAG9120113.1"/>
    <property type="molecule type" value="Genomic_DNA"/>
</dbReference>